<evidence type="ECO:0000313" key="3">
    <source>
        <dbReference type="Proteomes" id="UP000254869"/>
    </source>
</evidence>
<proteinExistence type="predicted"/>
<evidence type="ECO:0000313" key="2">
    <source>
        <dbReference type="EMBL" id="RDI67767.1"/>
    </source>
</evidence>
<keyword evidence="3" id="KW-1185">Reference proteome</keyword>
<dbReference type="RefSeq" id="WP_255285577.1">
    <property type="nucleotide sequence ID" value="NZ_QQBC01000002.1"/>
</dbReference>
<dbReference type="EMBL" id="QQBC01000002">
    <property type="protein sequence ID" value="RDI67767.1"/>
    <property type="molecule type" value="Genomic_DNA"/>
</dbReference>
<evidence type="ECO:0000256" key="1">
    <source>
        <dbReference type="SAM" id="Phobius"/>
    </source>
</evidence>
<name>A0A370IAN0_9NOCA</name>
<comment type="caution">
    <text evidence="2">The sequence shown here is derived from an EMBL/GenBank/DDBJ whole genome shotgun (WGS) entry which is preliminary data.</text>
</comment>
<keyword evidence="1" id="KW-0472">Membrane</keyword>
<sequence length="44" mass="4874">MPTPHAKRHSVHAEPRFGTARSARHLIMLWIAFVAALGTVLVLL</sequence>
<organism evidence="2 3">
    <name type="scientific">Nocardia pseudobrasiliensis</name>
    <dbReference type="NCBI Taxonomy" id="45979"/>
    <lineage>
        <taxon>Bacteria</taxon>
        <taxon>Bacillati</taxon>
        <taxon>Actinomycetota</taxon>
        <taxon>Actinomycetes</taxon>
        <taxon>Mycobacteriales</taxon>
        <taxon>Nocardiaceae</taxon>
        <taxon>Nocardia</taxon>
    </lineage>
</organism>
<feature type="transmembrane region" description="Helical" evidence="1">
    <location>
        <begin position="26"/>
        <end position="43"/>
    </location>
</feature>
<keyword evidence="1" id="KW-0812">Transmembrane</keyword>
<dbReference type="Proteomes" id="UP000254869">
    <property type="component" value="Unassembled WGS sequence"/>
</dbReference>
<dbReference type="STRING" id="1210086.GCA_001613105_06216"/>
<protein>
    <submittedName>
        <fullName evidence="2">Uncharacterized protein</fullName>
    </submittedName>
</protein>
<reference evidence="2 3" key="1">
    <citation type="submission" date="2018-07" db="EMBL/GenBank/DDBJ databases">
        <title>Genomic Encyclopedia of Type Strains, Phase IV (KMG-IV): sequencing the most valuable type-strain genomes for metagenomic binning, comparative biology and taxonomic classification.</title>
        <authorList>
            <person name="Goeker M."/>
        </authorList>
    </citation>
    <scope>NUCLEOTIDE SEQUENCE [LARGE SCALE GENOMIC DNA]</scope>
    <source>
        <strain evidence="2 3">DSM 44290</strain>
    </source>
</reference>
<dbReference type="AlphaFoldDB" id="A0A370IAN0"/>
<keyword evidence="1" id="KW-1133">Transmembrane helix</keyword>
<accession>A0A370IAN0</accession>
<gene>
    <name evidence="2" type="ORF">DFR76_102166</name>
</gene>